<dbReference type="GO" id="GO:0003676">
    <property type="term" value="F:nucleic acid binding"/>
    <property type="evidence" value="ECO:0007669"/>
    <property type="project" value="InterPro"/>
</dbReference>
<accession>A0A1V5SCM3</accession>
<sequence>MLGDKSNLRSDLLRVSATSDPDRVVGAILGTLRRHDRVEVSSIGLNALTVALKAIDAASSFSVAKSGKLLVFTAKIDADAQTESGAKPLVLTCWEEESFFKDRVLWRMDLRGAVESVAKGLVEELGESQSVAIRAGRSDVFKALTAIVKARASVSIVARVDMVFPDGSFELHSHFDNRG</sequence>
<dbReference type="AlphaFoldDB" id="A0A1V5SCM3"/>
<dbReference type="Pfam" id="PF04232">
    <property type="entry name" value="SpoVS"/>
    <property type="match status" value="1"/>
</dbReference>
<proteinExistence type="predicted"/>
<protein>
    <submittedName>
        <fullName evidence="1">Stage V sporulation protein S</fullName>
    </submittedName>
</protein>
<organism evidence="1">
    <name type="scientific">candidate division WS2 bacterium ADurb.Bin280</name>
    <dbReference type="NCBI Taxonomy" id="1852829"/>
    <lineage>
        <taxon>Bacteria</taxon>
        <taxon>candidate division WS2</taxon>
    </lineage>
</organism>
<dbReference type="InterPro" id="IPR036882">
    <property type="entry name" value="Alba-like_dom_sf"/>
</dbReference>
<gene>
    <name evidence="1" type="primary">spoVS</name>
    <name evidence="1" type="ORF">BWY43_00583</name>
</gene>
<dbReference type="Proteomes" id="UP000485367">
    <property type="component" value="Unassembled WGS sequence"/>
</dbReference>
<reference evidence="1" key="1">
    <citation type="submission" date="2017-02" db="EMBL/GenBank/DDBJ databases">
        <title>Delving into the versatile metabolic prowess of the omnipresent phylum Bacteroidetes.</title>
        <authorList>
            <person name="Nobu M.K."/>
            <person name="Mei R."/>
            <person name="Narihiro T."/>
            <person name="Kuroda K."/>
            <person name="Liu W.-T."/>
        </authorList>
    </citation>
    <scope>NUCLEOTIDE SEQUENCE</scope>
    <source>
        <strain evidence="1">ADurb.Bin280</strain>
    </source>
</reference>
<name>A0A1V5SCM3_9BACT</name>
<dbReference type="InterPro" id="IPR007347">
    <property type="entry name" value="SpoVS"/>
</dbReference>
<dbReference type="EMBL" id="MWBO01000039">
    <property type="protein sequence ID" value="OQA52269.1"/>
    <property type="molecule type" value="Genomic_DNA"/>
</dbReference>
<evidence type="ECO:0000313" key="1">
    <source>
        <dbReference type="EMBL" id="OQA52269.1"/>
    </source>
</evidence>
<comment type="caution">
    <text evidence="1">The sequence shown here is derived from an EMBL/GenBank/DDBJ whole genome shotgun (WGS) entry which is preliminary data.</text>
</comment>
<dbReference type="Gene3D" id="3.30.110.20">
    <property type="entry name" value="Alba-like domain"/>
    <property type="match status" value="1"/>
</dbReference>